<protein>
    <submittedName>
        <fullName evidence="2">Alkylated DNA repair dioxygenase AlkB</fullName>
    </submittedName>
</protein>
<feature type="domain" description="Fe2OG dioxygenase" evidence="1">
    <location>
        <begin position="96"/>
        <end position="188"/>
    </location>
</feature>
<comment type="caution">
    <text evidence="2">The sequence shown here is derived from an EMBL/GenBank/DDBJ whole genome shotgun (WGS) entry which is preliminary data.</text>
</comment>
<dbReference type="AlphaFoldDB" id="A0A7X5Y302"/>
<gene>
    <name evidence="2" type="ORF">GGR89_002828</name>
</gene>
<dbReference type="PANTHER" id="PTHR12463">
    <property type="entry name" value="OXYGENASE-RELATED"/>
    <property type="match status" value="1"/>
</dbReference>
<dbReference type="RefSeq" id="WP_125971785.1">
    <property type="nucleotide sequence ID" value="NZ_BAAADY010000029.1"/>
</dbReference>
<organism evidence="2 3">
    <name type="scientific">Sphingomonas trueperi</name>
    <dbReference type="NCBI Taxonomy" id="53317"/>
    <lineage>
        <taxon>Bacteria</taxon>
        <taxon>Pseudomonadati</taxon>
        <taxon>Pseudomonadota</taxon>
        <taxon>Alphaproteobacteria</taxon>
        <taxon>Sphingomonadales</taxon>
        <taxon>Sphingomonadaceae</taxon>
        <taxon>Sphingomonas</taxon>
    </lineage>
</organism>
<dbReference type="Pfam" id="PF13532">
    <property type="entry name" value="2OG-FeII_Oxy_2"/>
    <property type="match status" value="1"/>
</dbReference>
<keyword evidence="3" id="KW-1185">Reference proteome</keyword>
<dbReference type="GO" id="GO:0032451">
    <property type="term" value="F:demethylase activity"/>
    <property type="evidence" value="ECO:0007669"/>
    <property type="project" value="TreeGrafter"/>
</dbReference>
<sequence length="209" mass="23029">MTARQADLFEVPGPSGLRTGEKFLNANEESAAIAAIDSAGLEPFRFQGWTGNRRTTSYGWRYDFEDGGFARAEPFPDWLVPLRDRAEAFAGLAPGALVQALLIHYPVGAGIGWHRDRPVFEEVVGISLGAPARLRLRHRTGPRAFDRAEQFLAPRSVYLLSGEVRHAWEHGIAPMAQPRWSITFRALSALGLRQTQNGPDGDPRPGRTG</sequence>
<dbReference type="InterPro" id="IPR027450">
    <property type="entry name" value="AlkB-like"/>
</dbReference>
<dbReference type="InterPro" id="IPR005123">
    <property type="entry name" value="Oxoglu/Fe-dep_dioxygenase_dom"/>
</dbReference>
<keyword evidence="2" id="KW-0223">Dioxygenase</keyword>
<evidence type="ECO:0000259" key="1">
    <source>
        <dbReference type="PROSITE" id="PS51471"/>
    </source>
</evidence>
<evidence type="ECO:0000313" key="3">
    <source>
        <dbReference type="Proteomes" id="UP000531251"/>
    </source>
</evidence>
<dbReference type="PROSITE" id="PS51471">
    <property type="entry name" value="FE2OG_OXY"/>
    <property type="match status" value="1"/>
</dbReference>
<dbReference type="GO" id="GO:0051213">
    <property type="term" value="F:dioxygenase activity"/>
    <property type="evidence" value="ECO:0007669"/>
    <property type="project" value="UniProtKB-KW"/>
</dbReference>
<dbReference type="InterPro" id="IPR032857">
    <property type="entry name" value="ALKBH4"/>
</dbReference>
<dbReference type="EMBL" id="JAATJB010000008">
    <property type="protein sequence ID" value="NJB98496.1"/>
    <property type="molecule type" value="Genomic_DNA"/>
</dbReference>
<proteinExistence type="predicted"/>
<evidence type="ECO:0000313" key="2">
    <source>
        <dbReference type="EMBL" id="NJB98496.1"/>
    </source>
</evidence>
<dbReference type="Gene3D" id="2.60.120.590">
    <property type="entry name" value="Alpha-ketoglutarate-dependent dioxygenase AlkB-like"/>
    <property type="match status" value="1"/>
</dbReference>
<dbReference type="PANTHER" id="PTHR12463:SF1">
    <property type="entry name" value="2-OXOGLUTARATE AND FE-DEPENDENT OXYGENASE FAMILY PROTEIN"/>
    <property type="match status" value="1"/>
</dbReference>
<dbReference type="GO" id="GO:0070988">
    <property type="term" value="P:demethylation"/>
    <property type="evidence" value="ECO:0007669"/>
    <property type="project" value="InterPro"/>
</dbReference>
<dbReference type="Proteomes" id="UP000531251">
    <property type="component" value="Unassembled WGS sequence"/>
</dbReference>
<dbReference type="SUPFAM" id="SSF51197">
    <property type="entry name" value="Clavaminate synthase-like"/>
    <property type="match status" value="1"/>
</dbReference>
<dbReference type="InterPro" id="IPR037151">
    <property type="entry name" value="AlkB-like_sf"/>
</dbReference>
<accession>A0A7X5Y302</accession>
<name>A0A7X5Y302_9SPHN</name>
<keyword evidence="2" id="KW-0560">Oxidoreductase</keyword>
<reference evidence="2 3" key="1">
    <citation type="submission" date="2020-03" db="EMBL/GenBank/DDBJ databases">
        <title>Genomic Encyclopedia of Type Strains, Phase IV (KMG-IV): sequencing the most valuable type-strain genomes for metagenomic binning, comparative biology and taxonomic classification.</title>
        <authorList>
            <person name="Goeker M."/>
        </authorList>
    </citation>
    <scope>NUCLEOTIDE SEQUENCE [LARGE SCALE GENOMIC DNA]</scope>
    <source>
        <strain evidence="2 3">DSM 7225</strain>
    </source>
</reference>